<sequence>MPLRVDFLTLIGRILLLLPSNNANVQEIEYLLTFLSLFSSTLSVQELISSRNRRRRLRRNFNGYDIFAMFVSIIASRYYSFTDARIIRNASCRIWRHHLLPRVRNCFIFLARIINNNNRDRFNNNVLDDEEETNDGLIRVYEFYNGIPYDY</sequence>
<dbReference type="OrthoDB" id="10622538at2759"/>
<evidence type="ECO:0000313" key="2">
    <source>
        <dbReference type="EMBL" id="CAG8445690.1"/>
    </source>
</evidence>
<keyword evidence="3" id="KW-1185">Reference proteome</keyword>
<evidence type="ECO:0000256" key="1">
    <source>
        <dbReference type="SAM" id="SignalP"/>
    </source>
</evidence>
<reference evidence="2" key="1">
    <citation type="submission" date="2021-06" db="EMBL/GenBank/DDBJ databases">
        <authorList>
            <person name="Kallberg Y."/>
            <person name="Tangrot J."/>
            <person name="Rosling A."/>
        </authorList>
    </citation>
    <scope>NUCLEOTIDE SEQUENCE</scope>
    <source>
        <strain evidence="2">AZ414A</strain>
    </source>
</reference>
<protein>
    <submittedName>
        <fullName evidence="2">5578_t:CDS:1</fullName>
    </submittedName>
</protein>
<feature type="chain" id="PRO_5040431447" evidence="1">
    <location>
        <begin position="24"/>
        <end position="151"/>
    </location>
</feature>
<organism evidence="2 3">
    <name type="scientific">Diversispora eburnea</name>
    <dbReference type="NCBI Taxonomy" id="1213867"/>
    <lineage>
        <taxon>Eukaryota</taxon>
        <taxon>Fungi</taxon>
        <taxon>Fungi incertae sedis</taxon>
        <taxon>Mucoromycota</taxon>
        <taxon>Glomeromycotina</taxon>
        <taxon>Glomeromycetes</taxon>
        <taxon>Diversisporales</taxon>
        <taxon>Diversisporaceae</taxon>
        <taxon>Diversispora</taxon>
    </lineage>
</organism>
<comment type="caution">
    <text evidence="2">The sequence shown here is derived from an EMBL/GenBank/DDBJ whole genome shotgun (WGS) entry which is preliminary data.</text>
</comment>
<dbReference type="AlphaFoldDB" id="A0A9N8V7P9"/>
<dbReference type="Proteomes" id="UP000789706">
    <property type="component" value="Unassembled WGS sequence"/>
</dbReference>
<evidence type="ECO:0000313" key="3">
    <source>
        <dbReference type="Proteomes" id="UP000789706"/>
    </source>
</evidence>
<feature type="signal peptide" evidence="1">
    <location>
        <begin position="1"/>
        <end position="23"/>
    </location>
</feature>
<accession>A0A9N8V7P9</accession>
<keyword evidence="1" id="KW-0732">Signal</keyword>
<name>A0A9N8V7P9_9GLOM</name>
<dbReference type="EMBL" id="CAJVPK010000086">
    <property type="protein sequence ID" value="CAG8445690.1"/>
    <property type="molecule type" value="Genomic_DNA"/>
</dbReference>
<proteinExistence type="predicted"/>
<gene>
    <name evidence="2" type="ORF">DEBURN_LOCUS1774</name>
</gene>